<dbReference type="FunFam" id="2.60.40.10:FF:000127">
    <property type="entry name" value="titin isoform X1"/>
    <property type="match status" value="1"/>
</dbReference>
<evidence type="ECO:0008006" key="8">
    <source>
        <dbReference type="Google" id="ProtNLM"/>
    </source>
</evidence>
<reference evidence="6" key="1">
    <citation type="submission" date="2025-08" db="UniProtKB">
        <authorList>
            <consortium name="Ensembl"/>
        </authorList>
    </citation>
    <scope>IDENTIFICATION</scope>
</reference>
<reference evidence="6" key="2">
    <citation type="submission" date="2025-09" db="UniProtKB">
        <authorList>
            <consortium name="Ensembl"/>
        </authorList>
    </citation>
    <scope>IDENTIFICATION</scope>
</reference>
<dbReference type="GO" id="GO:0045214">
    <property type="term" value="P:sarcomere organization"/>
    <property type="evidence" value="ECO:0007669"/>
    <property type="project" value="TreeGrafter"/>
</dbReference>
<dbReference type="SUPFAM" id="SSF49265">
    <property type="entry name" value="Fibronectin type III"/>
    <property type="match status" value="3"/>
</dbReference>
<feature type="domain" description="Fibronectin type-III" evidence="5">
    <location>
        <begin position="905"/>
        <end position="998"/>
    </location>
</feature>
<dbReference type="PROSITE" id="PS50835">
    <property type="entry name" value="IG_LIKE"/>
    <property type="match status" value="2"/>
</dbReference>
<protein>
    <recommendedName>
        <fullName evidence="8">Titin</fullName>
    </recommendedName>
</protein>
<name>A0A3B4TD64_SERDU</name>
<dbReference type="InterPro" id="IPR040849">
    <property type="entry name" value="MyBP-C_THB"/>
</dbReference>
<evidence type="ECO:0000313" key="6">
    <source>
        <dbReference type="Ensembl" id="ENSSDUP00000004061.1"/>
    </source>
</evidence>
<dbReference type="Pfam" id="PF07679">
    <property type="entry name" value="I-set"/>
    <property type="match status" value="3"/>
</dbReference>
<dbReference type="SMART" id="SM00408">
    <property type="entry name" value="IGc2"/>
    <property type="match status" value="3"/>
</dbReference>
<dbReference type="FunFam" id="2.60.40.10:FF:000022">
    <property type="entry name" value="Cardiac titin"/>
    <property type="match status" value="1"/>
</dbReference>
<dbReference type="GeneTree" id="ENSGT01110000267173"/>
<dbReference type="InterPro" id="IPR013783">
    <property type="entry name" value="Ig-like_fold"/>
</dbReference>
<dbReference type="InterPro" id="IPR003599">
    <property type="entry name" value="Ig_sub"/>
</dbReference>
<dbReference type="Proteomes" id="UP000261420">
    <property type="component" value="Unplaced"/>
</dbReference>
<keyword evidence="1" id="KW-0677">Repeat</keyword>
<dbReference type="FunFam" id="2.60.40.10:FF:000811">
    <property type="entry name" value="Titin a"/>
    <property type="match status" value="1"/>
</dbReference>
<keyword evidence="7" id="KW-1185">Reference proteome</keyword>
<evidence type="ECO:0000256" key="2">
    <source>
        <dbReference type="ARBA" id="ARBA00023319"/>
    </source>
</evidence>
<dbReference type="InterPro" id="IPR036116">
    <property type="entry name" value="FN3_sf"/>
</dbReference>
<evidence type="ECO:0000259" key="4">
    <source>
        <dbReference type="PROSITE" id="PS50835"/>
    </source>
</evidence>
<dbReference type="OMA" id="EICIDAY"/>
<dbReference type="InterPro" id="IPR036179">
    <property type="entry name" value="Ig-like_dom_sf"/>
</dbReference>
<sequence length="1053" mass="117311">LILFSERKNPPVFTKKPSEQIEDMEGKLVKIEGRVSGSQPMSVSWFKDSTEIHSSDKYDISFKSNVAVLCIKSSQMSDSGRYSCQASNEAGRASCDVTVGITGGFDSQSLRLILCLLCFVLRTPSKQKSPQEEKDIDIVELLRNVDPKEYEKYARMYGITDYRGLLQAIEQLKKEKAEESGRPVTLCTVSASDVFMSVDHVLNTVVVDRNWNVETESLMRTWSGHSHCFSFTDRTPVCVSVGNVDFRVLILFSFPQPVTVVKDISDRSVFTNKEVVFECEVKINYPEITLSWYKGTQKLDTSDKYDISISGDRHLLKIKKCQSSDQGNYRVVCGPHISSAKLTVMEIIAEKDQLKFSIVKDKTFKITPLKEVKTTQEHIEGKDSVTPVMEETCKHLEVAPEKHAEVKETEFAAADKVISGSEDISQKKSISLKKRGQKLAKTKEVADEQIPPKFITIKDKTQKVTQIKGTREKHVKAKEVDNERPEFDGEIDTSERESHTLTIKDCTLADEGEYTAVAGDNKSTAELIITVPQIKTTDQNYVTDTGKPIVMAVPYSAYPKAEADWLYDNTSLPKDNIHTSADRTEYRLKDPKKSDEGRYKIHIKNKHGEGEAFIKLDVIDVPGPVKNLQVVDTADGEVSLAWEEPESDGGSKVIGYVVERRDVKRKTWTLATDHIDSPEYTVTGLQRDSMYLFRVCARNRVGSGPNVDTDKPVQAKNKFGENDFVLIHVPEAPLNVIVGNVTKFGCTVSWEPPESDGGSPITSYIVELRDRTSVKWSPVQVTKADELSAIINDVIENKEYIFRVKAENKAGVGKPSFIVFVSPAAPSAPKDFKVLEVTRQHVHLSWEAPEHDGGSPLTGYQPGHSTVTIAKTKRDDSSTYIIEATNSSGRATATVDVNILDKPGPPAAFDISEITNETCFLAWNPPRDDGGSRVTNYIVERRATDSEIWHRLSSTIKHTTYKAVDLVKFKEYIFRVFAENQFGVGPPAEHLPIIARYPFGRSPDRRTDVWCLNLVSFSLTVGSVSGSGTQVRYLSDAVLCVQRGSSCGSGLLG</sequence>
<dbReference type="Ensembl" id="ENSSDUT00000004151.1">
    <property type="protein sequence ID" value="ENSSDUP00000004061.1"/>
    <property type="gene ID" value="ENSSDUG00000002807.1"/>
</dbReference>
<dbReference type="InterPro" id="IPR007110">
    <property type="entry name" value="Ig-like_dom"/>
</dbReference>
<evidence type="ECO:0000313" key="7">
    <source>
        <dbReference type="Proteomes" id="UP000261420"/>
    </source>
</evidence>
<evidence type="ECO:0000259" key="5">
    <source>
        <dbReference type="PROSITE" id="PS50853"/>
    </source>
</evidence>
<feature type="domain" description="Ig-like" evidence="4">
    <location>
        <begin position="11"/>
        <end position="100"/>
    </location>
</feature>
<dbReference type="STRING" id="41447.ENSSDUP00000004061"/>
<dbReference type="Pfam" id="PF00041">
    <property type="entry name" value="fn3"/>
    <property type="match status" value="3"/>
</dbReference>
<dbReference type="InterPro" id="IPR003598">
    <property type="entry name" value="Ig_sub2"/>
</dbReference>
<dbReference type="FunFam" id="2.60.40.10:FF:001342">
    <property type="entry name" value="titin isoform X1"/>
    <property type="match status" value="1"/>
</dbReference>
<feature type="domain" description="Fibronectin type-III" evidence="5">
    <location>
        <begin position="732"/>
        <end position="827"/>
    </location>
</feature>
<dbReference type="CDD" id="cd00096">
    <property type="entry name" value="Ig"/>
    <property type="match status" value="1"/>
</dbReference>
<dbReference type="SMART" id="SM00409">
    <property type="entry name" value="IG"/>
    <property type="match status" value="5"/>
</dbReference>
<feature type="domain" description="Ig-like" evidence="4">
    <location>
        <begin position="255"/>
        <end position="329"/>
    </location>
</feature>
<dbReference type="FunFam" id="2.60.40.10:FF:001434">
    <property type="entry name" value="titin isoform X1"/>
    <property type="match status" value="1"/>
</dbReference>
<organism evidence="6 7">
    <name type="scientific">Seriola dumerili</name>
    <name type="common">Greater amberjack</name>
    <name type="synonym">Caranx dumerili</name>
    <dbReference type="NCBI Taxonomy" id="41447"/>
    <lineage>
        <taxon>Eukaryota</taxon>
        <taxon>Metazoa</taxon>
        <taxon>Chordata</taxon>
        <taxon>Craniata</taxon>
        <taxon>Vertebrata</taxon>
        <taxon>Euteleostomi</taxon>
        <taxon>Actinopterygii</taxon>
        <taxon>Neopterygii</taxon>
        <taxon>Teleostei</taxon>
        <taxon>Neoteleostei</taxon>
        <taxon>Acanthomorphata</taxon>
        <taxon>Carangaria</taxon>
        <taxon>Carangiformes</taxon>
        <taxon>Carangidae</taxon>
        <taxon>Seriola</taxon>
    </lineage>
</organism>
<evidence type="ECO:0000256" key="3">
    <source>
        <dbReference type="SAM" id="MobiDB-lite"/>
    </source>
</evidence>
<dbReference type="InterPro" id="IPR013098">
    <property type="entry name" value="Ig_I-set"/>
</dbReference>
<dbReference type="PANTHER" id="PTHR14340">
    <property type="entry name" value="MICROFIBRIL-ASSOCIATED GLYCOPROTEIN 3"/>
    <property type="match status" value="1"/>
</dbReference>
<accession>A0A3B4TD64</accession>
<proteinExistence type="predicted"/>
<dbReference type="CDD" id="cd00063">
    <property type="entry name" value="FN3"/>
    <property type="match status" value="3"/>
</dbReference>
<dbReference type="SMART" id="SM00060">
    <property type="entry name" value="FN3"/>
    <property type="match status" value="4"/>
</dbReference>
<dbReference type="InterPro" id="IPR003961">
    <property type="entry name" value="FN3_dom"/>
</dbReference>
<dbReference type="GO" id="GO:0008307">
    <property type="term" value="F:structural constituent of muscle"/>
    <property type="evidence" value="ECO:0007669"/>
    <property type="project" value="TreeGrafter"/>
</dbReference>
<dbReference type="PROSITE" id="PS50853">
    <property type="entry name" value="FN3"/>
    <property type="match status" value="3"/>
</dbReference>
<keyword evidence="2" id="KW-0393">Immunoglobulin domain</keyword>
<dbReference type="PRINTS" id="PR00014">
    <property type="entry name" value="FNTYPEIII"/>
</dbReference>
<feature type="region of interest" description="Disordered" evidence="3">
    <location>
        <begin position="479"/>
        <end position="498"/>
    </location>
</feature>
<feature type="domain" description="Fibronectin type-III" evidence="5">
    <location>
        <begin position="624"/>
        <end position="718"/>
    </location>
</feature>
<evidence type="ECO:0000256" key="1">
    <source>
        <dbReference type="ARBA" id="ARBA00022737"/>
    </source>
</evidence>
<dbReference type="FunFam" id="2.60.40.10:FF:000012">
    <property type="entry name" value="titin isoform X1"/>
    <property type="match status" value="1"/>
</dbReference>
<dbReference type="Gene3D" id="2.60.40.10">
    <property type="entry name" value="Immunoglobulins"/>
    <property type="match status" value="8"/>
</dbReference>
<dbReference type="GO" id="GO:0048738">
    <property type="term" value="P:cardiac muscle tissue development"/>
    <property type="evidence" value="ECO:0007669"/>
    <property type="project" value="TreeGrafter"/>
</dbReference>
<dbReference type="PANTHER" id="PTHR14340:SF13">
    <property type="entry name" value="TITIN"/>
    <property type="match status" value="1"/>
</dbReference>
<dbReference type="Pfam" id="PF18362">
    <property type="entry name" value="THB"/>
    <property type="match status" value="1"/>
</dbReference>
<dbReference type="GO" id="GO:0031430">
    <property type="term" value="C:M band"/>
    <property type="evidence" value="ECO:0007669"/>
    <property type="project" value="TreeGrafter"/>
</dbReference>
<dbReference type="SUPFAM" id="SSF48726">
    <property type="entry name" value="Immunoglobulin"/>
    <property type="match status" value="4"/>
</dbReference>
<dbReference type="AlphaFoldDB" id="A0A3B4TD64"/>